<dbReference type="InterPro" id="IPR039478">
    <property type="entry name" value="FAM184A/B_N"/>
</dbReference>
<feature type="coiled-coil region" evidence="2">
    <location>
        <begin position="701"/>
        <end position="742"/>
    </location>
</feature>
<feature type="coiled-coil region" evidence="2">
    <location>
        <begin position="844"/>
        <end position="924"/>
    </location>
</feature>
<protein>
    <recommendedName>
        <fullName evidence="4">Protein FAM184A/B N-terminal domain-containing protein</fullName>
    </recommendedName>
</protein>
<evidence type="ECO:0000256" key="2">
    <source>
        <dbReference type="SAM" id="Coils"/>
    </source>
</evidence>
<dbReference type="AlphaFoldDB" id="A0A2T7Q188"/>
<gene>
    <name evidence="5" type="ORF">C0Q70_02058</name>
</gene>
<sequence length="1091" mass="126419">MATGKMSFNYYQNGKYGLLPHNPQKDMEVTQDMHLKMSKKIAQLTKVIYALNTKNDENEVVLQIFKDQHEEEKKSLLADMETKIKHYRSKLEEESDHRRQMNILQTRISDFEQQQSSVEEQIAQLKEEAKAREQLLEGSYSRQMQQLTQDVLRAKREFEEHMEGFEAWKMQAEKKHMTELQEVEIKHAQELEQLRSFQRNQDTEWLNQCAVIEEKYSDEIRQLKEKLEASHVERLKMEEDYVEKLAKAQAFYEQELKALQQSETSSFEGELNALRVQQEKLRNDFSAQERELRKQIDSLVRQLADAEDLADALKQENEKLTQEMKSKDSSAESTVQQLQQALQNKEAALVQLQDVERNLAASKERCLDQAADLLKKSALIGELEAHRVQRAAQVEEMMKQIEHLKQELSRAEAEQKTLQLCQKSQTTEQVSQLEFLKQREVTKQRHEREIHSLKKASEEHLHQVQTSLQEKLAAIEKQHLEEKEKDRKAALDDLQQSKQDLEAKFWEEKTKLNDEKNSIQAEFEQVKAELLAKCKQAEEEVARLSSLVQESENGLGAASSHISSLKDAAATLKAELDKTRTELKNTKLHSASLQVELDKLQLLYNTKSAEWQLELKSLLESLAAELDAKWAETMRTECSKLRQEVTAQKDDERRAALEHLARLKDEEMVTDRAGLASHITYLKGQVSELNHKLDLAHSSREDDKNNMQAALEVERARLEAELHKAQQDHKVAVQELEEKHQNSLLQTIQQKDAEREEGEKALKAIHLEDMQAQLSAHKLALVAAKEEAEQLLKARLKDVQEAHCLKQGQLQTELEERHEEILRKVQRDHASVIQAARLELDRAVEISKQKTRDHQLQVQELQENISQHETHIVKLKDEVRKLQAGISSLNVIIVQKDHDAQQAQVDAKEHLRQVEEQLKKEQIRALDNQAADHKHEHEMMIVQFNKAQEILKDKISELQILLLEAEERYRQRDSRPEDLELIHQLRLEVQERELRVAQLIEEKRFYQLELVNRETNFNKVFSSSPNVGLLNPLQLKNKKKGAEGVPAKYLSAPSLGAPTRLDPLPGSPMHDSILNPTKPLPQPAFTKKFVR</sequence>
<dbReference type="Proteomes" id="UP000245119">
    <property type="component" value="Linkage Group LG1"/>
</dbReference>
<comment type="caution">
    <text evidence="5">The sequence shown here is derived from an EMBL/GenBank/DDBJ whole genome shotgun (WGS) entry which is preliminary data.</text>
</comment>
<feature type="coiled-coil region" evidence="2">
    <location>
        <begin position="948"/>
        <end position="1002"/>
    </location>
</feature>
<evidence type="ECO:0000313" key="5">
    <source>
        <dbReference type="EMBL" id="PVD39428.1"/>
    </source>
</evidence>
<reference evidence="5 6" key="1">
    <citation type="submission" date="2018-04" db="EMBL/GenBank/DDBJ databases">
        <title>The genome of golden apple snail Pomacea canaliculata provides insight into stress tolerance and invasive adaptation.</title>
        <authorList>
            <person name="Liu C."/>
            <person name="Liu B."/>
            <person name="Ren Y."/>
            <person name="Zhang Y."/>
            <person name="Wang H."/>
            <person name="Li S."/>
            <person name="Jiang F."/>
            <person name="Yin L."/>
            <person name="Zhang G."/>
            <person name="Qian W."/>
            <person name="Fan W."/>
        </authorList>
    </citation>
    <scope>NUCLEOTIDE SEQUENCE [LARGE SCALE GENOMIC DNA]</scope>
    <source>
        <strain evidence="5">SZHN2017</strain>
        <tissue evidence="5">Muscle</tissue>
    </source>
</reference>
<feature type="coiled-coil region" evidence="2">
    <location>
        <begin position="77"/>
        <end position="135"/>
    </location>
</feature>
<feature type="region of interest" description="Disordered" evidence="3">
    <location>
        <begin position="1054"/>
        <end position="1091"/>
    </location>
</feature>
<evidence type="ECO:0000313" key="6">
    <source>
        <dbReference type="Proteomes" id="UP000245119"/>
    </source>
</evidence>
<accession>A0A2T7Q188</accession>
<evidence type="ECO:0000259" key="4">
    <source>
        <dbReference type="Pfam" id="PF15665"/>
    </source>
</evidence>
<evidence type="ECO:0000256" key="1">
    <source>
        <dbReference type="ARBA" id="ARBA00023054"/>
    </source>
</evidence>
<keyword evidence="1 2" id="KW-0175">Coiled coil</keyword>
<dbReference type="EMBL" id="PZQS01000001">
    <property type="protein sequence ID" value="PVD39428.1"/>
    <property type="molecule type" value="Genomic_DNA"/>
</dbReference>
<dbReference type="PANTHER" id="PTHR18870">
    <property type="entry name" value="PROTEIN TAG-278-RELATED"/>
    <property type="match status" value="1"/>
</dbReference>
<dbReference type="OrthoDB" id="75801at2759"/>
<dbReference type="Pfam" id="PF15665">
    <property type="entry name" value="FAM184"/>
    <property type="match status" value="1"/>
</dbReference>
<organism evidence="5 6">
    <name type="scientific">Pomacea canaliculata</name>
    <name type="common">Golden apple snail</name>
    <dbReference type="NCBI Taxonomy" id="400727"/>
    <lineage>
        <taxon>Eukaryota</taxon>
        <taxon>Metazoa</taxon>
        <taxon>Spiralia</taxon>
        <taxon>Lophotrochozoa</taxon>
        <taxon>Mollusca</taxon>
        <taxon>Gastropoda</taxon>
        <taxon>Caenogastropoda</taxon>
        <taxon>Architaenioglossa</taxon>
        <taxon>Ampullarioidea</taxon>
        <taxon>Ampullariidae</taxon>
        <taxon>Pomacea</taxon>
    </lineage>
</organism>
<feature type="domain" description="Protein FAM184A/B N-terminal" evidence="4">
    <location>
        <begin position="47"/>
        <end position="256"/>
    </location>
</feature>
<proteinExistence type="predicted"/>
<keyword evidence="6" id="KW-1185">Reference proteome</keyword>
<dbReference type="PANTHER" id="PTHR18870:SF9">
    <property type="entry name" value="PROTEIN TAG-278-RELATED"/>
    <property type="match status" value="1"/>
</dbReference>
<name>A0A2T7Q188_POMCA</name>
<feature type="coiled-coil region" evidence="2">
    <location>
        <begin position="180"/>
        <end position="589"/>
    </location>
</feature>
<evidence type="ECO:0000256" key="3">
    <source>
        <dbReference type="SAM" id="MobiDB-lite"/>
    </source>
</evidence>
<feature type="coiled-coil region" evidence="2">
    <location>
        <begin position="767"/>
        <end position="802"/>
    </location>
</feature>
<dbReference type="STRING" id="400727.A0A2T7Q188"/>